<keyword evidence="4" id="KW-1003">Cell membrane</keyword>
<evidence type="ECO:0000256" key="5">
    <source>
        <dbReference type="ARBA" id="ARBA00022598"/>
    </source>
</evidence>
<comment type="subcellular location">
    <subcellularLocation>
        <location evidence="1">Cell membrane</location>
        <topology evidence="1">Multi-pass membrane protein</topology>
    </subcellularLocation>
    <subcellularLocation>
        <location evidence="17">Peroxisome membrane</location>
    </subcellularLocation>
</comment>
<dbReference type="Proteomes" id="UP001445076">
    <property type="component" value="Unassembled WGS sequence"/>
</dbReference>
<evidence type="ECO:0000259" key="22">
    <source>
        <dbReference type="Pfam" id="PF00501"/>
    </source>
</evidence>
<evidence type="ECO:0000256" key="21">
    <source>
        <dbReference type="ARBA" id="ARBA00078285"/>
    </source>
</evidence>
<dbReference type="GO" id="GO:0044539">
    <property type="term" value="P:long-chain fatty acid import into cell"/>
    <property type="evidence" value="ECO:0007669"/>
    <property type="project" value="TreeGrafter"/>
</dbReference>
<dbReference type="InterPro" id="IPR042099">
    <property type="entry name" value="ANL_N_sf"/>
</dbReference>
<comment type="catalytic activity">
    <reaction evidence="15">
        <text>a very long-chain fatty acid + ATP + CoA = a very long-chain fatty acyl-CoA + AMP + diphosphate</text>
        <dbReference type="Rhea" id="RHEA:54536"/>
        <dbReference type="ChEBI" id="CHEBI:30616"/>
        <dbReference type="ChEBI" id="CHEBI:33019"/>
        <dbReference type="ChEBI" id="CHEBI:57287"/>
        <dbReference type="ChEBI" id="CHEBI:58950"/>
        <dbReference type="ChEBI" id="CHEBI:138261"/>
        <dbReference type="ChEBI" id="CHEBI:456215"/>
    </reaction>
    <physiologicalReaction direction="left-to-right" evidence="15">
        <dbReference type="Rhea" id="RHEA:54537"/>
    </physiologicalReaction>
</comment>
<proteinExistence type="inferred from homology"/>
<gene>
    <name evidence="24" type="ORF">OTU49_006107</name>
</gene>
<evidence type="ECO:0000256" key="15">
    <source>
        <dbReference type="ARBA" id="ARBA00036527"/>
    </source>
</evidence>
<comment type="function">
    <text evidence="19">Acyl-CoA synthetase required for both the import of long chain fatty acids (LCFAs) (C14-C18) and the activation very long chain fatty acids (VLCFAs) (C20-C26) by esterification of the fatty acids into metabolically active CoA-thioesters for subsequent degradation or incorporation into phospholipids. The transport and fatty acyl-CoA synthetase activities are genetically separable and are thus independent activities. Esterifies VLCFAs in the peroxisome matrix. The VLCFAs are actively transported into peroxisomes by a PXA1-PXA2 heterodimeric transporter in the peroxisomal membrane.</text>
</comment>
<evidence type="ECO:0000259" key="23">
    <source>
        <dbReference type="Pfam" id="PF13193"/>
    </source>
</evidence>
<dbReference type="Pfam" id="PF13193">
    <property type="entry name" value="AMP-binding_C"/>
    <property type="match status" value="1"/>
</dbReference>
<evidence type="ECO:0000256" key="19">
    <source>
        <dbReference type="ARBA" id="ARBA00060276"/>
    </source>
</evidence>
<dbReference type="NCBIfam" id="NF006134">
    <property type="entry name" value="PRK08279.1"/>
    <property type="match status" value="1"/>
</dbReference>
<evidence type="ECO:0000256" key="10">
    <source>
        <dbReference type="ARBA" id="ARBA00022989"/>
    </source>
</evidence>
<evidence type="ECO:0000256" key="1">
    <source>
        <dbReference type="ARBA" id="ARBA00004651"/>
    </source>
</evidence>
<dbReference type="SUPFAM" id="SSF56801">
    <property type="entry name" value="Acetyl-CoA synthetase-like"/>
    <property type="match status" value="1"/>
</dbReference>
<feature type="domain" description="AMP-dependent synthetase/ligase" evidence="22">
    <location>
        <begin position="54"/>
        <end position="422"/>
    </location>
</feature>
<dbReference type="PROSITE" id="PS00455">
    <property type="entry name" value="AMP_BINDING"/>
    <property type="match status" value="1"/>
</dbReference>
<organism evidence="24 25">
    <name type="scientific">Cherax quadricarinatus</name>
    <name type="common">Australian red claw crayfish</name>
    <dbReference type="NCBI Taxonomy" id="27406"/>
    <lineage>
        <taxon>Eukaryota</taxon>
        <taxon>Metazoa</taxon>
        <taxon>Ecdysozoa</taxon>
        <taxon>Arthropoda</taxon>
        <taxon>Crustacea</taxon>
        <taxon>Multicrustacea</taxon>
        <taxon>Malacostraca</taxon>
        <taxon>Eumalacostraca</taxon>
        <taxon>Eucarida</taxon>
        <taxon>Decapoda</taxon>
        <taxon>Pleocyemata</taxon>
        <taxon>Astacidea</taxon>
        <taxon>Parastacoidea</taxon>
        <taxon>Parastacidae</taxon>
        <taxon>Cherax</taxon>
    </lineage>
</organism>
<protein>
    <recommendedName>
        <fullName evidence="20">Very long-chain fatty acid transport protein</fullName>
        <ecNumber evidence="14">6.2.1.3</ecNumber>
    </recommendedName>
    <alternativeName>
        <fullName evidence="16">Long-chain-fatty-acid--CoA ligase</fullName>
    </alternativeName>
    <alternativeName>
        <fullName evidence="21">Very-long-chain acyl-CoA synthetase</fullName>
    </alternativeName>
</protein>
<evidence type="ECO:0000313" key="24">
    <source>
        <dbReference type="EMBL" id="KAK8734281.1"/>
    </source>
</evidence>
<evidence type="ECO:0000256" key="2">
    <source>
        <dbReference type="ARBA" id="ARBA00006432"/>
    </source>
</evidence>
<evidence type="ECO:0000313" key="25">
    <source>
        <dbReference type="Proteomes" id="UP001445076"/>
    </source>
</evidence>
<evidence type="ECO:0000256" key="12">
    <source>
        <dbReference type="ARBA" id="ARBA00023136"/>
    </source>
</evidence>
<keyword evidence="11" id="KW-0445">Lipid transport</keyword>
<dbReference type="GO" id="GO:0005789">
    <property type="term" value="C:endoplasmic reticulum membrane"/>
    <property type="evidence" value="ECO:0007669"/>
    <property type="project" value="TreeGrafter"/>
</dbReference>
<dbReference type="PANTHER" id="PTHR43107">
    <property type="entry name" value="LONG-CHAIN FATTY ACID TRANSPORT PROTEIN"/>
    <property type="match status" value="1"/>
</dbReference>
<dbReference type="FunFam" id="3.30.300.30:FF:000002">
    <property type="entry name" value="Long-chain fatty acid transport protein 1"/>
    <property type="match status" value="1"/>
</dbReference>
<evidence type="ECO:0000256" key="14">
    <source>
        <dbReference type="ARBA" id="ARBA00026121"/>
    </source>
</evidence>
<evidence type="ECO:0000256" key="7">
    <source>
        <dbReference type="ARBA" id="ARBA00022741"/>
    </source>
</evidence>
<keyword evidence="10" id="KW-1133">Transmembrane helix</keyword>
<keyword evidence="5" id="KW-0436">Ligase</keyword>
<keyword evidence="9" id="KW-0067">ATP-binding</keyword>
<feature type="domain" description="AMP-binding enzyme C-terminal" evidence="23">
    <location>
        <begin position="493"/>
        <end position="568"/>
    </location>
</feature>
<evidence type="ECO:0000256" key="13">
    <source>
        <dbReference type="ARBA" id="ARBA00023140"/>
    </source>
</evidence>
<dbReference type="PANTHER" id="PTHR43107:SF15">
    <property type="entry name" value="FATTY ACID TRANSPORT PROTEIN 3, ISOFORM A"/>
    <property type="match status" value="1"/>
</dbReference>
<evidence type="ECO:0000256" key="9">
    <source>
        <dbReference type="ARBA" id="ARBA00022840"/>
    </source>
</evidence>
<evidence type="ECO:0000256" key="17">
    <source>
        <dbReference type="ARBA" id="ARBA00046271"/>
    </source>
</evidence>
<dbReference type="Pfam" id="PF00501">
    <property type="entry name" value="AMP-binding"/>
    <property type="match status" value="1"/>
</dbReference>
<evidence type="ECO:0000256" key="6">
    <source>
        <dbReference type="ARBA" id="ARBA00022692"/>
    </source>
</evidence>
<keyword evidence="8" id="KW-0443">Lipid metabolism</keyword>
<dbReference type="EC" id="6.2.1.3" evidence="14"/>
<dbReference type="EMBL" id="JARKIK010000051">
    <property type="protein sequence ID" value="KAK8734281.1"/>
    <property type="molecule type" value="Genomic_DNA"/>
</dbReference>
<comment type="catalytic activity">
    <reaction evidence="18">
        <text>tetracosanoate + ATP + CoA = tetracosanoyl-CoA + AMP + diphosphate</text>
        <dbReference type="Rhea" id="RHEA:33639"/>
        <dbReference type="ChEBI" id="CHEBI:30616"/>
        <dbReference type="ChEBI" id="CHEBI:31014"/>
        <dbReference type="ChEBI" id="CHEBI:33019"/>
        <dbReference type="ChEBI" id="CHEBI:57287"/>
        <dbReference type="ChEBI" id="CHEBI:65052"/>
        <dbReference type="ChEBI" id="CHEBI:456215"/>
    </reaction>
    <physiologicalReaction direction="left-to-right" evidence="18">
        <dbReference type="Rhea" id="RHEA:33640"/>
    </physiologicalReaction>
</comment>
<evidence type="ECO:0000256" key="3">
    <source>
        <dbReference type="ARBA" id="ARBA00022448"/>
    </source>
</evidence>
<dbReference type="GO" id="GO:0005324">
    <property type="term" value="F:long-chain fatty acid transmembrane transporter activity"/>
    <property type="evidence" value="ECO:0007669"/>
    <property type="project" value="TreeGrafter"/>
</dbReference>
<dbReference type="GO" id="GO:0005886">
    <property type="term" value="C:plasma membrane"/>
    <property type="evidence" value="ECO:0007669"/>
    <property type="project" value="UniProtKB-SubCell"/>
</dbReference>
<evidence type="ECO:0000256" key="11">
    <source>
        <dbReference type="ARBA" id="ARBA00023055"/>
    </source>
</evidence>
<dbReference type="InterPro" id="IPR000873">
    <property type="entry name" value="AMP-dep_synth/lig_dom"/>
</dbReference>
<accession>A0AAW0X3I7</accession>
<evidence type="ECO:0000256" key="16">
    <source>
        <dbReference type="ARBA" id="ARBA00041297"/>
    </source>
</evidence>
<sequence length="616" mass="70209">MDIEFIRKAIMYVRKWFYMLSTVPRDLRALVCYTKLQWKVWHAKRNNLCVPELFETVAYKKRNDIAFYFKDESWTFSQVDMLSNQIGNYFAFKGVEHGDVIGLFMENRVQYICIWLGLCKIGAIPALISSSIRLKSLQHCIKMAACKAVICGAELQQEICDIQDDKEISKLQVFVSGVDERKLVIKDWVNLDAAVYNGDPTRPVQLQYVNFGDDMLYIYTSGTTGLPKAVRITHSRFLVFTSSIYYFMKLEPRDVIYNPLPLFHSSGGMLGTGQALLFGCCTVIKEKFSSTEYWTDAIKYGATAGQYIGEMCRYLVNQPKKPEDTKHKIRVMFGNGLRHHIWNDFKNRFQIPKICEFYGSTEGNANLINMEGHTGAVGFLLLTAPKIYPVALLKIDNKTKEIVRGVDGMCIKCKPGEPGEIIGMIKKNSFSNFDGYVDAEATQQKIINDVFKKGDFAYVSGDILVMDKRGYVYFVDRTGDTFRWKGENVSTMEVEDIIYTVTGHNDVAVYGVQIPGYEGRCGMAAILDQEKSLDLVDLYAALQMSLPVYARPLFIRVVKHLKKTDTFKIEKYTLQEEGYNPSIVSGRLYFMDQSDGAYVPLTVSLYSKIVNHEVRV</sequence>
<dbReference type="InterPro" id="IPR020845">
    <property type="entry name" value="AMP-binding_CS"/>
</dbReference>
<dbReference type="GO" id="GO:0005524">
    <property type="term" value="F:ATP binding"/>
    <property type="evidence" value="ECO:0007669"/>
    <property type="project" value="UniProtKB-KW"/>
</dbReference>
<keyword evidence="3" id="KW-0813">Transport</keyword>
<evidence type="ECO:0000256" key="8">
    <source>
        <dbReference type="ARBA" id="ARBA00022832"/>
    </source>
</evidence>
<keyword evidence="25" id="KW-1185">Reference proteome</keyword>
<dbReference type="FunFam" id="3.40.50.12780:FF:000019">
    <property type="entry name" value="Long-chain fatty acid transporter"/>
    <property type="match status" value="1"/>
</dbReference>
<dbReference type="GO" id="GO:0004467">
    <property type="term" value="F:long-chain fatty acid-CoA ligase activity"/>
    <property type="evidence" value="ECO:0007669"/>
    <property type="project" value="UniProtKB-EC"/>
</dbReference>
<keyword evidence="13" id="KW-0576">Peroxisome</keyword>
<keyword evidence="7" id="KW-0547">Nucleotide-binding</keyword>
<keyword evidence="8" id="KW-0276">Fatty acid metabolism</keyword>
<dbReference type="GO" id="GO:0005778">
    <property type="term" value="C:peroxisomal membrane"/>
    <property type="evidence" value="ECO:0007669"/>
    <property type="project" value="UniProtKB-SubCell"/>
</dbReference>
<dbReference type="Gene3D" id="3.40.50.12780">
    <property type="entry name" value="N-terminal domain of ligase-like"/>
    <property type="match status" value="1"/>
</dbReference>
<evidence type="ECO:0000256" key="20">
    <source>
        <dbReference type="ARBA" id="ARBA00068795"/>
    </source>
</evidence>
<comment type="similarity">
    <text evidence="2">Belongs to the ATP-dependent AMP-binding enzyme family.</text>
</comment>
<dbReference type="InterPro" id="IPR025110">
    <property type="entry name" value="AMP-bd_C"/>
</dbReference>
<dbReference type="Gene3D" id="3.30.300.30">
    <property type="match status" value="1"/>
</dbReference>
<comment type="caution">
    <text evidence="24">The sequence shown here is derived from an EMBL/GenBank/DDBJ whole genome shotgun (WGS) entry which is preliminary data.</text>
</comment>
<keyword evidence="12" id="KW-0472">Membrane</keyword>
<keyword evidence="6" id="KW-0812">Transmembrane</keyword>
<evidence type="ECO:0000256" key="4">
    <source>
        <dbReference type="ARBA" id="ARBA00022475"/>
    </source>
</evidence>
<name>A0AAW0X3I7_CHEQU</name>
<evidence type="ECO:0000256" key="18">
    <source>
        <dbReference type="ARBA" id="ARBA00048666"/>
    </source>
</evidence>
<dbReference type="AlphaFoldDB" id="A0AAW0X3I7"/>
<reference evidence="24 25" key="1">
    <citation type="journal article" date="2024" name="BMC Genomics">
        <title>Genome assembly of redclaw crayfish (Cherax quadricarinatus) provides insights into its immune adaptation and hypoxia tolerance.</title>
        <authorList>
            <person name="Liu Z."/>
            <person name="Zheng J."/>
            <person name="Li H."/>
            <person name="Fang K."/>
            <person name="Wang S."/>
            <person name="He J."/>
            <person name="Zhou D."/>
            <person name="Weng S."/>
            <person name="Chi M."/>
            <person name="Gu Z."/>
            <person name="He J."/>
            <person name="Li F."/>
            <person name="Wang M."/>
        </authorList>
    </citation>
    <scope>NUCLEOTIDE SEQUENCE [LARGE SCALE GENOMIC DNA]</scope>
    <source>
        <strain evidence="24">ZL_2023a</strain>
    </source>
</reference>
<dbReference type="InterPro" id="IPR045851">
    <property type="entry name" value="AMP-bd_C_sf"/>
</dbReference>